<dbReference type="SUPFAM" id="SSF90123">
    <property type="entry name" value="ABC transporter transmembrane region"/>
    <property type="match status" value="1"/>
</dbReference>
<dbReference type="InterPro" id="IPR011527">
    <property type="entry name" value="ABC1_TM_dom"/>
</dbReference>
<protein>
    <submittedName>
        <fullName evidence="14">ABC-type multidrug transport system, ATPase and permease component</fullName>
    </submittedName>
</protein>
<dbReference type="PANTHER" id="PTHR43394:SF1">
    <property type="entry name" value="ATP-BINDING CASSETTE SUB-FAMILY B MEMBER 10, MITOCHONDRIAL"/>
    <property type="match status" value="1"/>
</dbReference>
<dbReference type="RefSeq" id="WP_097207501.1">
    <property type="nucleotide sequence ID" value="NZ_JACHXB010000006.1"/>
</dbReference>
<gene>
    <name evidence="14" type="ORF">SAMN06893097_107192</name>
</gene>
<dbReference type="InterPro" id="IPR011009">
    <property type="entry name" value="Kinase-like_dom_sf"/>
</dbReference>
<dbReference type="InterPro" id="IPR039421">
    <property type="entry name" value="Type_1_exporter"/>
</dbReference>
<evidence type="ECO:0000313" key="14">
    <source>
        <dbReference type="EMBL" id="SNX97548.1"/>
    </source>
</evidence>
<organism evidence="14 15">
    <name type="scientific">Geodermatophilus sabuli</name>
    <dbReference type="NCBI Taxonomy" id="1564158"/>
    <lineage>
        <taxon>Bacteria</taxon>
        <taxon>Bacillati</taxon>
        <taxon>Actinomycetota</taxon>
        <taxon>Actinomycetes</taxon>
        <taxon>Geodermatophilales</taxon>
        <taxon>Geodermatophilaceae</taxon>
        <taxon>Geodermatophilus</taxon>
    </lineage>
</organism>
<evidence type="ECO:0000256" key="2">
    <source>
        <dbReference type="ARBA" id="ARBA00022448"/>
    </source>
</evidence>
<proteinExistence type="inferred from homology"/>
<dbReference type="Pfam" id="PF00005">
    <property type="entry name" value="ABC_tran"/>
    <property type="match status" value="1"/>
</dbReference>
<evidence type="ECO:0000313" key="15">
    <source>
        <dbReference type="Proteomes" id="UP000219514"/>
    </source>
</evidence>
<evidence type="ECO:0000256" key="9">
    <source>
        <dbReference type="ARBA" id="ARBA00023136"/>
    </source>
</evidence>
<evidence type="ECO:0000256" key="1">
    <source>
        <dbReference type="ARBA" id="ARBA00004429"/>
    </source>
</evidence>
<dbReference type="GO" id="GO:0016887">
    <property type="term" value="F:ATP hydrolysis activity"/>
    <property type="evidence" value="ECO:0007669"/>
    <property type="project" value="InterPro"/>
</dbReference>
<evidence type="ECO:0000259" key="13">
    <source>
        <dbReference type="PROSITE" id="PS50929"/>
    </source>
</evidence>
<dbReference type="InterPro" id="IPR003439">
    <property type="entry name" value="ABC_transporter-like_ATP-bd"/>
</dbReference>
<comment type="similarity">
    <text evidence="10">Belongs to the ABC transporter superfamily. Siderophore-Fe(3+) uptake transporter (SIUT) (TC 3.A.1.21) family.</text>
</comment>
<dbReference type="OrthoDB" id="9806127at2"/>
<keyword evidence="9 11" id="KW-0472">Membrane</keyword>
<feature type="transmembrane region" description="Helical" evidence="11">
    <location>
        <begin position="175"/>
        <end position="194"/>
    </location>
</feature>
<dbReference type="InterPro" id="IPR027417">
    <property type="entry name" value="P-loop_NTPase"/>
</dbReference>
<dbReference type="SMART" id="SM00382">
    <property type="entry name" value="AAA"/>
    <property type="match status" value="1"/>
</dbReference>
<evidence type="ECO:0000256" key="8">
    <source>
        <dbReference type="ARBA" id="ARBA00022989"/>
    </source>
</evidence>
<dbReference type="InterPro" id="IPR003593">
    <property type="entry name" value="AAA+_ATPase"/>
</dbReference>
<feature type="transmembrane region" description="Helical" evidence="11">
    <location>
        <begin position="151"/>
        <end position="169"/>
    </location>
</feature>
<dbReference type="InterPro" id="IPR017871">
    <property type="entry name" value="ABC_transporter-like_CS"/>
</dbReference>
<dbReference type="PROSITE" id="PS50929">
    <property type="entry name" value="ABC_TM1F"/>
    <property type="match status" value="1"/>
</dbReference>
<dbReference type="InterPro" id="IPR036640">
    <property type="entry name" value="ABC1_TM_sf"/>
</dbReference>
<evidence type="ECO:0000256" key="5">
    <source>
        <dbReference type="ARBA" id="ARBA00022692"/>
    </source>
</evidence>
<keyword evidence="7" id="KW-0067">ATP-binding</keyword>
<evidence type="ECO:0000256" key="10">
    <source>
        <dbReference type="ARBA" id="ARBA00023455"/>
    </source>
</evidence>
<dbReference type="Gene3D" id="3.40.50.300">
    <property type="entry name" value="P-loop containing nucleotide triphosphate hydrolases"/>
    <property type="match status" value="1"/>
</dbReference>
<reference evidence="14 15" key="1">
    <citation type="submission" date="2017-09" db="EMBL/GenBank/DDBJ databases">
        <authorList>
            <person name="Ehlers B."/>
            <person name="Leendertz F.H."/>
        </authorList>
    </citation>
    <scope>NUCLEOTIDE SEQUENCE [LARGE SCALE GENOMIC DNA]</scope>
    <source>
        <strain evidence="14 15">DSM 46844</strain>
    </source>
</reference>
<evidence type="ECO:0000256" key="7">
    <source>
        <dbReference type="ARBA" id="ARBA00022840"/>
    </source>
</evidence>
<accession>A0A285EEJ5</accession>
<evidence type="ECO:0000256" key="4">
    <source>
        <dbReference type="ARBA" id="ARBA00022519"/>
    </source>
</evidence>
<keyword evidence="6" id="KW-0547">Nucleotide-binding</keyword>
<dbReference type="Proteomes" id="UP000219514">
    <property type="component" value="Unassembled WGS sequence"/>
</dbReference>
<keyword evidence="4" id="KW-0997">Cell inner membrane</keyword>
<name>A0A285EEJ5_9ACTN</name>
<dbReference type="PROSITE" id="PS50893">
    <property type="entry name" value="ABC_TRANSPORTER_2"/>
    <property type="match status" value="1"/>
</dbReference>
<dbReference type="GO" id="GO:0005886">
    <property type="term" value="C:plasma membrane"/>
    <property type="evidence" value="ECO:0007669"/>
    <property type="project" value="UniProtKB-SubCell"/>
</dbReference>
<feature type="transmembrane region" description="Helical" evidence="11">
    <location>
        <begin position="258"/>
        <end position="281"/>
    </location>
</feature>
<comment type="subcellular location">
    <subcellularLocation>
        <location evidence="1">Cell inner membrane</location>
        <topology evidence="1">Multi-pass membrane protein</topology>
    </subcellularLocation>
</comment>
<dbReference type="PROSITE" id="PS00211">
    <property type="entry name" value="ABC_TRANSPORTER_1"/>
    <property type="match status" value="1"/>
</dbReference>
<dbReference type="Pfam" id="PF00664">
    <property type="entry name" value="ABC_membrane"/>
    <property type="match status" value="1"/>
</dbReference>
<dbReference type="SUPFAM" id="SSF52540">
    <property type="entry name" value="P-loop containing nucleoside triphosphate hydrolases"/>
    <property type="match status" value="1"/>
</dbReference>
<dbReference type="PANTHER" id="PTHR43394">
    <property type="entry name" value="ATP-DEPENDENT PERMEASE MDL1, MITOCHONDRIAL"/>
    <property type="match status" value="1"/>
</dbReference>
<dbReference type="SUPFAM" id="SSF56112">
    <property type="entry name" value="Protein kinase-like (PK-like)"/>
    <property type="match status" value="1"/>
</dbReference>
<feature type="transmembrane region" description="Helical" evidence="11">
    <location>
        <begin position="63"/>
        <end position="85"/>
    </location>
</feature>
<evidence type="ECO:0000256" key="3">
    <source>
        <dbReference type="ARBA" id="ARBA00022475"/>
    </source>
</evidence>
<dbReference type="Gene3D" id="1.20.1560.10">
    <property type="entry name" value="ABC transporter type 1, transmembrane domain"/>
    <property type="match status" value="1"/>
</dbReference>
<feature type="domain" description="ABC transporter" evidence="12">
    <location>
        <begin position="352"/>
        <end position="595"/>
    </location>
</feature>
<dbReference type="AlphaFoldDB" id="A0A285EEJ5"/>
<keyword evidence="8 11" id="KW-1133">Transmembrane helix</keyword>
<evidence type="ECO:0000256" key="11">
    <source>
        <dbReference type="SAM" id="Phobius"/>
    </source>
</evidence>
<evidence type="ECO:0000259" key="12">
    <source>
        <dbReference type="PROSITE" id="PS50893"/>
    </source>
</evidence>
<keyword evidence="15" id="KW-1185">Reference proteome</keyword>
<sequence length="1157" mass="123598">MRGSGDLRRTLRLFARFTAGQRRVFLYATLLLALEAVTAVAVPDLISKLTDFLVDDEEPSWFGFTAPTDAAVYVIAAGIVVATAVNSSSSSLAEIHLANAGRTLGFNLRGTLFAHLQRLPLAFHLQRSTGDVLTRLTGDVKAMEDFVEDSVGDIVGSVLVLSATLYYLFGQSWEIGLLALVIVPLLTLVSNLFARRIKAASKQQRASEGELASTAQEMLSAISLVQVYGRGETEQRKFARQSGVARDAILRTARLEAVFGFTVAFIESVGIAIVILVGAGLVADDSLTAGELVAFILLIQNMFKPIRRIIKQWNRVAGVYASVERVNELLDLRPTVFDSPDARPAPPLRGQLAFRDVSFAYQSPSDGPDGSTGRLALQGVHFQVVEGESVALVGHSGAGKSTIAQLVPRLYDPHVGAVLIDGHDIRQFTLDSLRAQISMVLQETLLLRGTVAENIAYGREGATREEVVGAAQRANAHDFITALPDGYDTVLGERAATLSGGQRQRLSIARAFIRDTPILILDEPTTGLDAASAALVAESLQLLSRNRTTLIVSHDLNLIRGVDRVLVISAGRVFEEGSPEDLLASGGLYAELYAHQFGEATAAAVAGSAGDGTGELVAAERAAALSEAEEEVSGAERVDVRRFDTVLAEAVPRPATREQFLAATGWPSTVGVPVPGEVDLDPLRSPRLTRALPGLAEALSGPAMAARLQRVLADDWELLTCSPGKPFVEPGQGATLRYRLDVRRRGTAETVEHLVAGRLFPTVEAAEEWRAQLDPLAGRLAGRGDLSAFTCPTLLVRELRLVLHAFPVDPALPGLGPATDPAQLVARLGPLLESSVPGLRLEGVHADVVRYRRHACVLRYELAWHLRPSGRSLKQVVYGTVYADGRGHLVGPAVTALRDRLEGAPSPLRFQVPRFQGYLPDLRIALLEAMPGSPLLPSVLHAPSGVAGEPAFRGPTPEEAVVACARVAAGLHRSSIPVGPPRPLAEEIDGVRAAVDDLAPLAPAMAASLHRHLAGIADLARDAPGRPAVAHGDLRPSRVLFDGATTGLTSFDAVCLAEPALDLGEFTGRLAVALRTTPGGAGPTGDDGRELESAFLREYTRLDDDTEPDALVARVAAYRTVSLARLAVRSWCQLKPQRLRPVMALLRDPPRIRSGVP</sequence>
<dbReference type="FunFam" id="3.40.50.300:FF:000221">
    <property type="entry name" value="Multidrug ABC transporter ATP-binding protein"/>
    <property type="match status" value="1"/>
</dbReference>
<dbReference type="GO" id="GO:0015421">
    <property type="term" value="F:ABC-type oligopeptide transporter activity"/>
    <property type="evidence" value="ECO:0007669"/>
    <property type="project" value="TreeGrafter"/>
</dbReference>
<dbReference type="Gene3D" id="3.90.1200.10">
    <property type="match status" value="1"/>
</dbReference>
<dbReference type="EMBL" id="OBDO01000007">
    <property type="protein sequence ID" value="SNX97548.1"/>
    <property type="molecule type" value="Genomic_DNA"/>
</dbReference>
<keyword evidence="2" id="KW-0813">Transport</keyword>
<keyword evidence="3" id="KW-1003">Cell membrane</keyword>
<evidence type="ECO:0000256" key="6">
    <source>
        <dbReference type="ARBA" id="ARBA00022741"/>
    </source>
</evidence>
<feature type="domain" description="ABC transmembrane type-1" evidence="13">
    <location>
        <begin position="28"/>
        <end position="318"/>
    </location>
</feature>
<keyword evidence="5 11" id="KW-0812">Transmembrane</keyword>
<dbReference type="GO" id="GO:0005524">
    <property type="term" value="F:ATP binding"/>
    <property type="evidence" value="ECO:0007669"/>
    <property type="project" value="UniProtKB-KW"/>
</dbReference>